<gene>
    <name evidence="2" type="ORF">GCM10017576_31540</name>
</gene>
<dbReference type="Proteomes" id="UP001142462">
    <property type="component" value="Unassembled WGS sequence"/>
</dbReference>
<dbReference type="AlphaFoldDB" id="A0A9W6H6K7"/>
<organism evidence="2 3">
    <name type="scientific">Microbacterium barkeri</name>
    <dbReference type="NCBI Taxonomy" id="33917"/>
    <lineage>
        <taxon>Bacteria</taxon>
        <taxon>Bacillati</taxon>
        <taxon>Actinomycetota</taxon>
        <taxon>Actinomycetes</taxon>
        <taxon>Micrococcales</taxon>
        <taxon>Microbacteriaceae</taxon>
        <taxon>Microbacterium</taxon>
    </lineage>
</organism>
<dbReference type="RefSeq" id="WP_271174703.1">
    <property type="nucleotide sequence ID" value="NZ_BSEJ01000022.1"/>
</dbReference>
<comment type="caution">
    <text evidence="2">The sequence shown here is derived from an EMBL/GenBank/DDBJ whole genome shotgun (WGS) entry which is preliminary data.</text>
</comment>
<dbReference type="InterPro" id="IPR050834">
    <property type="entry name" value="Glycosyltransf_2"/>
</dbReference>
<dbReference type="CDD" id="cd00761">
    <property type="entry name" value="Glyco_tranf_GTA_type"/>
    <property type="match status" value="1"/>
</dbReference>
<dbReference type="SUPFAM" id="SSF53448">
    <property type="entry name" value="Nucleotide-diphospho-sugar transferases"/>
    <property type="match status" value="1"/>
</dbReference>
<dbReference type="Gene3D" id="3.90.550.10">
    <property type="entry name" value="Spore Coat Polysaccharide Biosynthesis Protein SpsA, Chain A"/>
    <property type="match status" value="1"/>
</dbReference>
<reference evidence="2" key="2">
    <citation type="submission" date="2023-01" db="EMBL/GenBank/DDBJ databases">
        <authorList>
            <person name="Sun Q."/>
            <person name="Evtushenko L."/>
        </authorList>
    </citation>
    <scope>NUCLEOTIDE SEQUENCE</scope>
    <source>
        <strain evidence="2">VKM Ac-1020</strain>
    </source>
</reference>
<sequence>MNPRVTVVIATRDRPELLRRAVRSVLAQDTAHPLEIVVVFDGCAVDPLADLPRGRHLVRTIANDRTPGLAGGRNTGILAAEAPIIAFCDDDDEWAPGKLEAQLPLLEDPDVVIAATGIRILSAGGAHDRLPPERVALADLLRSRITELHPSSFLLRTADARGGLGLVDEELPACYGEDYDLLLRAAKIGRIAAVAAPLTIIHWDRPSYFSERWRGIADGLSYLLDKHPEFARSARGRARIEGQIAFAHGALGALAPARRWARAAIRHDLLQPRAYLAMCVGLHLVSGGRVVSALNARGRGM</sequence>
<dbReference type="InterPro" id="IPR029044">
    <property type="entry name" value="Nucleotide-diphossugar_trans"/>
</dbReference>
<protein>
    <recommendedName>
        <fullName evidence="1">Glycosyltransferase 2-like domain-containing protein</fullName>
    </recommendedName>
</protein>
<dbReference type="EMBL" id="BSEJ01000022">
    <property type="protein sequence ID" value="GLJ63023.1"/>
    <property type="molecule type" value="Genomic_DNA"/>
</dbReference>
<dbReference type="PANTHER" id="PTHR43685:SF2">
    <property type="entry name" value="GLYCOSYLTRANSFERASE 2-LIKE DOMAIN-CONTAINING PROTEIN"/>
    <property type="match status" value="1"/>
</dbReference>
<proteinExistence type="predicted"/>
<dbReference type="PANTHER" id="PTHR43685">
    <property type="entry name" value="GLYCOSYLTRANSFERASE"/>
    <property type="match status" value="1"/>
</dbReference>
<evidence type="ECO:0000313" key="2">
    <source>
        <dbReference type="EMBL" id="GLJ63023.1"/>
    </source>
</evidence>
<reference evidence="2" key="1">
    <citation type="journal article" date="2014" name="Int. J. Syst. Evol. Microbiol.">
        <title>Complete genome sequence of Corynebacterium casei LMG S-19264T (=DSM 44701T), isolated from a smear-ripened cheese.</title>
        <authorList>
            <consortium name="US DOE Joint Genome Institute (JGI-PGF)"/>
            <person name="Walter F."/>
            <person name="Albersmeier A."/>
            <person name="Kalinowski J."/>
            <person name="Ruckert C."/>
        </authorList>
    </citation>
    <scope>NUCLEOTIDE SEQUENCE</scope>
    <source>
        <strain evidence="2">VKM Ac-1020</strain>
    </source>
</reference>
<accession>A0A9W6H6K7</accession>
<dbReference type="InterPro" id="IPR001173">
    <property type="entry name" value="Glyco_trans_2-like"/>
</dbReference>
<evidence type="ECO:0000259" key="1">
    <source>
        <dbReference type="Pfam" id="PF00535"/>
    </source>
</evidence>
<feature type="domain" description="Glycosyltransferase 2-like" evidence="1">
    <location>
        <begin position="6"/>
        <end position="131"/>
    </location>
</feature>
<name>A0A9W6H6K7_9MICO</name>
<evidence type="ECO:0000313" key="3">
    <source>
        <dbReference type="Proteomes" id="UP001142462"/>
    </source>
</evidence>
<keyword evidence="3" id="KW-1185">Reference proteome</keyword>
<dbReference type="Pfam" id="PF00535">
    <property type="entry name" value="Glycos_transf_2"/>
    <property type="match status" value="1"/>
</dbReference>